<dbReference type="InterPro" id="IPR042171">
    <property type="entry name" value="Acyl-CoA_hotdog"/>
</dbReference>
<evidence type="ECO:0000256" key="1">
    <source>
        <dbReference type="ARBA" id="ARBA00006538"/>
    </source>
</evidence>
<proteinExistence type="inferred from homology"/>
<evidence type="ECO:0008006" key="7">
    <source>
        <dbReference type="Google" id="ProtNLM"/>
    </source>
</evidence>
<sequence>MDDSDITLNRQIGVEAIRPGCYRSVVNPTRMGKLSSTAFGGNLLAIAVNSTYQTVSHLHHLYSICGHFLRPATTDRKLICEVQNVRDTRSFQTRVVRVSQEADDGSMRACLVASADFHVEEPASMVTYSVLPRSSDSATPVPVNTKSSAHHGYGLYKYIEKFTDVQPILFQEGDTDRIPETAPSVISSERFRVRGPLESQAEELSALAFYMDRGLAYIPADHSGYELLDASACATLDFALRIFRPQITLKNWHVSEQRTAVANNARAFSEGRVWDENGILVASMTQQTMLRPKSGFIPRI</sequence>
<dbReference type="GO" id="GO:0009062">
    <property type="term" value="P:fatty acid catabolic process"/>
    <property type="evidence" value="ECO:0007669"/>
    <property type="project" value="TreeGrafter"/>
</dbReference>
<accession>A0A1F5LPN6</accession>
<dbReference type="CDD" id="cd03445">
    <property type="entry name" value="Thioesterase_II_repeat2"/>
    <property type="match status" value="1"/>
</dbReference>
<dbReference type="EMBL" id="LXJU01000005">
    <property type="protein sequence ID" value="OGE55168.1"/>
    <property type="molecule type" value="Genomic_DNA"/>
</dbReference>
<dbReference type="Pfam" id="PF20789">
    <property type="entry name" value="4HBT_3C"/>
    <property type="match status" value="1"/>
</dbReference>
<dbReference type="GO" id="GO:0006637">
    <property type="term" value="P:acyl-CoA metabolic process"/>
    <property type="evidence" value="ECO:0007669"/>
    <property type="project" value="InterPro"/>
</dbReference>
<dbReference type="SUPFAM" id="SSF54637">
    <property type="entry name" value="Thioesterase/thiol ester dehydrase-isomerase"/>
    <property type="match status" value="2"/>
</dbReference>
<protein>
    <recommendedName>
        <fullName evidence="7">Acyl-CoA thioesterase II</fullName>
    </recommendedName>
</protein>
<feature type="domain" description="Acyl-CoA thioesterase-like C-terminal" evidence="4">
    <location>
        <begin position="172"/>
        <end position="289"/>
    </location>
</feature>
<evidence type="ECO:0000259" key="3">
    <source>
        <dbReference type="Pfam" id="PF13622"/>
    </source>
</evidence>
<dbReference type="Pfam" id="PF13622">
    <property type="entry name" value="4HBT_3"/>
    <property type="match status" value="1"/>
</dbReference>
<dbReference type="PANTHER" id="PTHR11066:SF35">
    <property type="entry name" value="ACYL-COA THIOESTERASE II"/>
    <property type="match status" value="1"/>
</dbReference>
<comment type="similarity">
    <text evidence="1">Belongs to the C/M/P thioester hydrolase family.</text>
</comment>
<dbReference type="GO" id="GO:0005782">
    <property type="term" value="C:peroxisomal matrix"/>
    <property type="evidence" value="ECO:0007669"/>
    <property type="project" value="UniProtKB-SubCell"/>
</dbReference>
<dbReference type="Proteomes" id="UP000177622">
    <property type="component" value="Unassembled WGS sequence"/>
</dbReference>
<dbReference type="CDD" id="cd03444">
    <property type="entry name" value="Thioesterase_II_repeat1"/>
    <property type="match status" value="1"/>
</dbReference>
<keyword evidence="2" id="KW-0378">Hydrolase</keyword>
<evidence type="ECO:0000313" key="6">
    <source>
        <dbReference type="Proteomes" id="UP000177622"/>
    </source>
</evidence>
<dbReference type="InterPro" id="IPR049449">
    <property type="entry name" value="TesB_ACOT8-like_N"/>
</dbReference>
<comment type="caution">
    <text evidence="5">The sequence shown here is derived from an EMBL/GenBank/DDBJ whole genome shotgun (WGS) entry which is preliminary data.</text>
</comment>
<dbReference type="InterPro" id="IPR003703">
    <property type="entry name" value="Acyl_CoA_thio"/>
</dbReference>
<dbReference type="InterPro" id="IPR029069">
    <property type="entry name" value="HotDog_dom_sf"/>
</dbReference>
<organism evidence="5 6">
    <name type="scientific">Penicillium arizonense</name>
    <dbReference type="NCBI Taxonomy" id="1835702"/>
    <lineage>
        <taxon>Eukaryota</taxon>
        <taxon>Fungi</taxon>
        <taxon>Dikarya</taxon>
        <taxon>Ascomycota</taxon>
        <taxon>Pezizomycotina</taxon>
        <taxon>Eurotiomycetes</taxon>
        <taxon>Eurotiomycetidae</taxon>
        <taxon>Eurotiales</taxon>
        <taxon>Aspergillaceae</taxon>
        <taxon>Penicillium</taxon>
    </lineage>
</organism>
<evidence type="ECO:0000259" key="4">
    <source>
        <dbReference type="Pfam" id="PF20789"/>
    </source>
</evidence>
<dbReference type="PANTHER" id="PTHR11066">
    <property type="entry name" value="ACYL-COA THIOESTERASE"/>
    <property type="match status" value="1"/>
</dbReference>
<dbReference type="GO" id="GO:0047617">
    <property type="term" value="F:fatty acyl-CoA hydrolase activity"/>
    <property type="evidence" value="ECO:0007669"/>
    <property type="project" value="InterPro"/>
</dbReference>
<dbReference type="Gene3D" id="2.40.160.210">
    <property type="entry name" value="Acyl-CoA thioesterase, double hotdog domain"/>
    <property type="match status" value="1"/>
</dbReference>
<dbReference type="OrthoDB" id="68328at2759"/>
<reference evidence="5 6" key="1">
    <citation type="journal article" date="2016" name="Sci. Rep.">
        <title>Penicillium arizonense, a new, genome sequenced fungal species, reveals a high chemical diversity in secreted metabolites.</title>
        <authorList>
            <person name="Grijseels S."/>
            <person name="Nielsen J.C."/>
            <person name="Randelovic M."/>
            <person name="Nielsen J."/>
            <person name="Nielsen K.F."/>
            <person name="Workman M."/>
            <person name="Frisvad J.C."/>
        </authorList>
    </citation>
    <scope>NUCLEOTIDE SEQUENCE [LARGE SCALE GENOMIC DNA]</scope>
    <source>
        <strain evidence="5 6">CBS 141311</strain>
    </source>
</reference>
<dbReference type="InterPro" id="IPR049450">
    <property type="entry name" value="ACOT8-like_C"/>
</dbReference>
<evidence type="ECO:0000256" key="2">
    <source>
        <dbReference type="ARBA" id="ARBA00022801"/>
    </source>
</evidence>
<dbReference type="RefSeq" id="XP_022490598.1">
    <property type="nucleotide sequence ID" value="XM_022629603.1"/>
</dbReference>
<name>A0A1F5LPN6_PENAI</name>
<evidence type="ECO:0000313" key="5">
    <source>
        <dbReference type="EMBL" id="OGE55168.1"/>
    </source>
</evidence>
<dbReference type="AlphaFoldDB" id="A0A1F5LPN6"/>
<feature type="domain" description="Acyl-CoA thioesterase-like N-terminal HotDog" evidence="3">
    <location>
        <begin position="30"/>
        <end position="118"/>
    </location>
</feature>
<gene>
    <name evidence="5" type="ORF">PENARI_c005G01940</name>
</gene>
<dbReference type="STRING" id="1835702.A0A1F5LPN6"/>
<dbReference type="GeneID" id="34574337"/>
<keyword evidence="6" id="KW-1185">Reference proteome</keyword>